<keyword evidence="2" id="KW-1185">Reference proteome</keyword>
<evidence type="ECO:0000313" key="2">
    <source>
        <dbReference type="Proteomes" id="UP000092462"/>
    </source>
</evidence>
<dbReference type="EMBL" id="AJVK01034081">
    <property type="status" value="NOT_ANNOTATED_CDS"/>
    <property type="molecule type" value="Genomic_DNA"/>
</dbReference>
<dbReference type="VEuPathDB" id="VectorBase:PPAI007644"/>
<dbReference type="Proteomes" id="UP000092462">
    <property type="component" value="Unassembled WGS sequence"/>
</dbReference>
<proteinExistence type="predicted"/>
<dbReference type="EnsemblMetazoa" id="PPAI007644-RA">
    <property type="protein sequence ID" value="PPAI007644-PA"/>
    <property type="gene ID" value="PPAI007644"/>
</dbReference>
<name>A0A1B0DHL0_PHLPP</name>
<sequence>MALVRRKLCTKIICRFFYRLSSCKNCRLWESSILLLLCCELMFSYFLSISTFVLGTVKWISETNTTTT</sequence>
<dbReference type="AlphaFoldDB" id="A0A1B0DHL0"/>
<evidence type="ECO:0000313" key="1">
    <source>
        <dbReference type="EnsemblMetazoa" id="PPAI007644-PA"/>
    </source>
</evidence>
<protein>
    <submittedName>
        <fullName evidence="1">Uncharacterized protein</fullName>
    </submittedName>
</protein>
<organism evidence="1 2">
    <name type="scientific">Phlebotomus papatasi</name>
    <name type="common">Sandfly</name>
    <dbReference type="NCBI Taxonomy" id="29031"/>
    <lineage>
        <taxon>Eukaryota</taxon>
        <taxon>Metazoa</taxon>
        <taxon>Ecdysozoa</taxon>
        <taxon>Arthropoda</taxon>
        <taxon>Hexapoda</taxon>
        <taxon>Insecta</taxon>
        <taxon>Pterygota</taxon>
        <taxon>Neoptera</taxon>
        <taxon>Endopterygota</taxon>
        <taxon>Diptera</taxon>
        <taxon>Nematocera</taxon>
        <taxon>Psychodoidea</taxon>
        <taxon>Psychodidae</taxon>
        <taxon>Phlebotomus</taxon>
        <taxon>Phlebotomus</taxon>
    </lineage>
</organism>
<reference evidence="1" key="1">
    <citation type="submission" date="2022-08" db="UniProtKB">
        <authorList>
            <consortium name="EnsemblMetazoa"/>
        </authorList>
    </citation>
    <scope>IDENTIFICATION</scope>
    <source>
        <strain evidence="1">Israel</strain>
    </source>
</reference>
<accession>A0A1B0DHL0</accession>
<dbReference type="EMBL" id="AJVK01034082">
    <property type="status" value="NOT_ANNOTATED_CDS"/>
    <property type="molecule type" value="Genomic_DNA"/>
</dbReference>